<accession>A0A835KR40</accession>
<name>A0A835KR40_9POAL</name>
<evidence type="ECO:0000313" key="9">
    <source>
        <dbReference type="EMBL" id="KAF8772308.1"/>
    </source>
</evidence>
<feature type="active site" description="Proton acceptor" evidence="5">
    <location>
        <position position="236"/>
    </location>
</feature>
<reference evidence="9" key="1">
    <citation type="submission" date="2020-07" db="EMBL/GenBank/DDBJ databases">
        <title>Genome sequence and genetic diversity analysis of an under-domesticated orphan crop, white fonio (Digitaria exilis).</title>
        <authorList>
            <person name="Bennetzen J.L."/>
            <person name="Chen S."/>
            <person name="Ma X."/>
            <person name="Wang X."/>
            <person name="Yssel A.E.J."/>
            <person name="Chaluvadi S.R."/>
            <person name="Johnson M."/>
            <person name="Gangashetty P."/>
            <person name="Hamidou F."/>
            <person name="Sanogo M.D."/>
            <person name="Zwaenepoel A."/>
            <person name="Wallace J."/>
            <person name="Van De Peer Y."/>
            <person name="Van Deynze A."/>
        </authorList>
    </citation>
    <scope>NUCLEOTIDE SEQUENCE</scope>
    <source>
        <tissue evidence="9">Leaves</tissue>
    </source>
</reference>
<dbReference type="OrthoDB" id="1658288at2759"/>
<comment type="function">
    <text evidence="4">Possesses non-specific lipolytic acyl hydrolase (LAH) activity. Hydrolyzes phospholipids as well as galactolipids. May play a role in disease resistance.</text>
</comment>
<dbReference type="EMBL" id="JACEFO010000414">
    <property type="protein sequence ID" value="KAF8772308.1"/>
    <property type="molecule type" value="Genomic_DNA"/>
</dbReference>
<dbReference type="Gene3D" id="3.40.1090.10">
    <property type="entry name" value="Cytosolic phospholipase A2 catalytic domain"/>
    <property type="match status" value="1"/>
</dbReference>
<dbReference type="PROSITE" id="PS51635">
    <property type="entry name" value="PNPLA"/>
    <property type="match status" value="1"/>
</dbReference>
<comment type="caution">
    <text evidence="5">Lacks conserved residue(s) required for the propagation of feature annotation.</text>
</comment>
<dbReference type="GO" id="GO:0047372">
    <property type="term" value="F:monoacylglycerol lipase activity"/>
    <property type="evidence" value="ECO:0007669"/>
    <property type="project" value="TreeGrafter"/>
</dbReference>
<evidence type="ECO:0000256" key="2">
    <source>
        <dbReference type="ARBA" id="ARBA00022821"/>
    </source>
</evidence>
<evidence type="ECO:0000256" key="3">
    <source>
        <dbReference type="ARBA" id="ARBA00023098"/>
    </source>
</evidence>
<protein>
    <recommendedName>
        <fullName evidence="6">Patatin</fullName>
        <ecNumber evidence="6">3.1.1.-</ecNumber>
    </recommendedName>
</protein>
<evidence type="ECO:0000256" key="1">
    <source>
        <dbReference type="ARBA" id="ARBA00010240"/>
    </source>
</evidence>
<comment type="caution">
    <text evidence="9">The sequence shown here is derived from an EMBL/GenBank/DDBJ whole genome shotgun (WGS) entry which is preliminary data.</text>
</comment>
<dbReference type="Proteomes" id="UP000636709">
    <property type="component" value="Unassembled WGS sequence"/>
</dbReference>
<feature type="active site" description="Nucleophile" evidence="5">
    <location>
        <position position="85"/>
    </location>
</feature>
<feature type="short sequence motif" description="GXSXG" evidence="5">
    <location>
        <begin position="83"/>
        <end position="87"/>
    </location>
</feature>
<comment type="function">
    <text evidence="6">Lipolytic acyl hydrolase (LAH).</text>
</comment>
<dbReference type="InterPro" id="IPR016035">
    <property type="entry name" value="Acyl_Trfase/lysoPLipase"/>
</dbReference>
<dbReference type="GO" id="GO:0006952">
    <property type="term" value="P:defense response"/>
    <property type="evidence" value="ECO:0007669"/>
    <property type="project" value="UniProtKB-KW"/>
</dbReference>
<keyword evidence="5 6" id="KW-0442">Lipid degradation</keyword>
<comment type="domain">
    <text evidence="6">The nitrogen atoms of the two glycine residues in the GGXR motif define the oxyanion hole, and stabilize the oxyanion that forms during the nucleophilic attack by the catalytic serine during substrate cleavage.</text>
</comment>
<dbReference type="GO" id="GO:0016042">
    <property type="term" value="P:lipid catabolic process"/>
    <property type="evidence" value="ECO:0007669"/>
    <property type="project" value="UniProtKB-UniRule"/>
</dbReference>
<dbReference type="PANTHER" id="PTHR32176:SF111">
    <property type="entry name" value="PATATIN"/>
    <property type="match status" value="1"/>
</dbReference>
<dbReference type="AlphaFoldDB" id="A0A835KR40"/>
<comment type="similarity">
    <text evidence="1 6">Belongs to the patatin family.</text>
</comment>
<dbReference type="SUPFAM" id="SSF52151">
    <property type="entry name" value="FabD/lysophospholipase-like"/>
    <property type="match status" value="1"/>
</dbReference>
<evidence type="ECO:0000313" key="10">
    <source>
        <dbReference type="Proteomes" id="UP000636709"/>
    </source>
</evidence>
<sequence>MDITGTASASADTTVPQSPPSTRKLTTILSIDGGGIRGLIPATIIAFLESKLQASAISFFYIQSSELDGPDARITDYFDIIAGTSTGALLTSLLAAPDEKNQPLFDARMLISFYLDNGPKIFPAKKAGGHLTVAKLLGAVRGPKYEGALLHDKMRTLMRDLKVADTVTNVVVPAFDAKCLQPVIFNTYEAKHEPIKNAYLSDICICTTMAPTNFRAQFLTITDHDSGQSREYHLVDGSITAKNPTIAAMSVLIKEVLRRNPDFNPGRHDCTDYRNYLIISVGTGSNKQRAEKYTAPQRAKRGLLQLLYNGGFTPIIDIFSHASTDMDDCLKGNTLEENIATRENMESLMRIGRELLKKPVARVNIETGVYEPVDGEGTNEEALARFAKILSEERKLRQRNLNS</sequence>
<keyword evidence="2" id="KW-0611">Plant defense</keyword>
<dbReference type="PANTHER" id="PTHR32176">
    <property type="entry name" value="XYLOSE ISOMERASE"/>
    <property type="match status" value="1"/>
</dbReference>
<gene>
    <name evidence="9" type="ORF">HU200_005900</name>
</gene>
<dbReference type="EC" id="3.1.1.-" evidence="6"/>
<evidence type="ECO:0000259" key="8">
    <source>
        <dbReference type="PROSITE" id="PS51635"/>
    </source>
</evidence>
<evidence type="ECO:0000256" key="6">
    <source>
        <dbReference type="RuleBase" id="RU361262"/>
    </source>
</evidence>
<evidence type="ECO:0000256" key="7">
    <source>
        <dbReference type="SAM" id="MobiDB-lite"/>
    </source>
</evidence>
<dbReference type="GO" id="GO:0004620">
    <property type="term" value="F:phospholipase activity"/>
    <property type="evidence" value="ECO:0007669"/>
    <property type="project" value="TreeGrafter"/>
</dbReference>
<evidence type="ECO:0000256" key="5">
    <source>
        <dbReference type="PROSITE-ProRule" id="PRU01161"/>
    </source>
</evidence>
<dbReference type="Pfam" id="PF01734">
    <property type="entry name" value="Patatin"/>
    <property type="match status" value="1"/>
</dbReference>
<feature type="short sequence motif" description="GXGXXG" evidence="5">
    <location>
        <begin position="33"/>
        <end position="38"/>
    </location>
</feature>
<keyword evidence="5 6" id="KW-0378">Hydrolase</keyword>
<keyword evidence="3 5" id="KW-0443">Lipid metabolism</keyword>
<feature type="domain" description="PNPLA" evidence="8">
    <location>
        <begin position="29"/>
        <end position="249"/>
    </location>
</feature>
<evidence type="ECO:0000256" key="4">
    <source>
        <dbReference type="ARBA" id="ARBA00025642"/>
    </source>
</evidence>
<dbReference type="InterPro" id="IPR002641">
    <property type="entry name" value="PNPLA_dom"/>
</dbReference>
<keyword evidence="10" id="KW-1185">Reference proteome</keyword>
<proteinExistence type="inferred from homology"/>
<feature type="region of interest" description="Disordered" evidence="7">
    <location>
        <begin position="1"/>
        <end position="22"/>
    </location>
</feature>
<organism evidence="9 10">
    <name type="scientific">Digitaria exilis</name>
    <dbReference type="NCBI Taxonomy" id="1010633"/>
    <lineage>
        <taxon>Eukaryota</taxon>
        <taxon>Viridiplantae</taxon>
        <taxon>Streptophyta</taxon>
        <taxon>Embryophyta</taxon>
        <taxon>Tracheophyta</taxon>
        <taxon>Spermatophyta</taxon>
        <taxon>Magnoliopsida</taxon>
        <taxon>Liliopsida</taxon>
        <taxon>Poales</taxon>
        <taxon>Poaceae</taxon>
        <taxon>PACMAD clade</taxon>
        <taxon>Panicoideae</taxon>
        <taxon>Panicodae</taxon>
        <taxon>Paniceae</taxon>
        <taxon>Anthephorinae</taxon>
        <taxon>Digitaria</taxon>
    </lineage>
</organism>